<sequence length="383" mass="40769">MRTKATMIAAAMILFLTVFLTACSSAGGMPQERERTLGKQSGDILVGVAWPFADRNEGFREGLELALDEINETGVLGSKIRLLEKDDHSSVTDGLTIAQAFANDPKLTAVIGHRSSVVTVPAAQVYDHAGLPLIAPSSTAPGLTSAGLDRVFRTIPNDTQIGTTMAEYAHSKNYRNVAIFYTNDEYGRGLANSFEDGAKSLGMQTIDRLSDYKDLNDLRRIADKWKLLGCDAIFVAEVMPDGASFIADLRKAGLDVPVIGGDGLDSAALAGTAGAAAEGTVVASIFNPSAANDTVRQFVQHYKAKYGEEPGKLAAQGYDALKLLAYALDKAGSREPSKLTQALKETSSWQGASGLHSFDGNGDVRDMPIILKQVAGGKFDYLN</sequence>
<proteinExistence type="inferred from homology"/>
<comment type="caution">
    <text evidence="5">The sequence shown here is derived from an EMBL/GenBank/DDBJ whole genome shotgun (WGS) entry which is preliminary data.</text>
</comment>
<dbReference type="PANTHER" id="PTHR30483:SF6">
    <property type="entry name" value="PERIPLASMIC BINDING PROTEIN OF ABC TRANSPORTER FOR NATURAL AMINO ACIDS"/>
    <property type="match status" value="1"/>
</dbReference>
<evidence type="ECO:0000313" key="5">
    <source>
        <dbReference type="EMBL" id="NBD25151.1"/>
    </source>
</evidence>
<evidence type="ECO:0000313" key="6">
    <source>
        <dbReference type="Proteomes" id="UP000665561"/>
    </source>
</evidence>
<dbReference type="Proteomes" id="UP000665561">
    <property type="component" value="Unassembled WGS sequence"/>
</dbReference>
<dbReference type="SUPFAM" id="SSF53822">
    <property type="entry name" value="Periplasmic binding protein-like I"/>
    <property type="match status" value="1"/>
</dbReference>
<evidence type="ECO:0000256" key="1">
    <source>
        <dbReference type="ARBA" id="ARBA00010062"/>
    </source>
</evidence>
<dbReference type="CDD" id="cd06344">
    <property type="entry name" value="PBP1_ABC_HAAT-like"/>
    <property type="match status" value="1"/>
</dbReference>
<dbReference type="RefSeq" id="WP_161743954.1">
    <property type="nucleotide sequence ID" value="NZ_JAAAMV010000010.1"/>
</dbReference>
<feature type="signal peptide" evidence="3">
    <location>
        <begin position="1"/>
        <end position="22"/>
    </location>
</feature>
<evidence type="ECO:0000256" key="3">
    <source>
        <dbReference type="SAM" id="SignalP"/>
    </source>
</evidence>
<evidence type="ECO:0000259" key="4">
    <source>
        <dbReference type="Pfam" id="PF13458"/>
    </source>
</evidence>
<dbReference type="PROSITE" id="PS51257">
    <property type="entry name" value="PROKAR_LIPOPROTEIN"/>
    <property type="match status" value="1"/>
</dbReference>
<feature type="chain" id="PRO_5046245899" evidence="3">
    <location>
        <begin position="23"/>
        <end position="383"/>
    </location>
</feature>
<keyword evidence="2 3" id="KW-0732">Signal</keyword>
<dbReference type="Gene3D" id="3.40.50.2300">
    <property type="match status" value="2"/>
</dbReference>
<reference evidence="5 6" key="1">
    <citation type="submission" date="2020-01" db="EMBL/GenBank/DDBJ databases">
        <title>Paenibacillus soybeanensis sp. nov. isolated from the nodules of soybean (Glycine max(L.) Merr).</title>
        <authorList>
            <person name="Wang H."/>
        </authorList>
    </citation>
    <scope>NUCLEOTIDE SEQUENCE [LARGE SCALE GENOMIC DNA]</scope>
    <source>
        <strain evidence="5 6">T1</strain>
    </source>
</reference>
<name>A0ABW9XRZ7_9BACL</name>
<dbReference type="InterPro" id="IPR051010">
    <property type="entry name" value="BCAA_transport"/>
</dbReference>
<dbReference type="InterPro" id="IPR028082">
    <property type="entry name" value="Peripla_BP_I"/>
</dbReference>
<dbReference type="PANTHER" id="PTHR30483">
    <property type="entry name" value="LEUCINE-SPECIFIC-BINDING PROTEIN"/>
    <property type="match status" value="1"/>
</dbReference>
<accession>A0ABW9XRZ7</accession>
<keyword evidence="6" id="KW-1185">Reference proteome</keyword>
<dbReference type="EMBL" id="JAAAMV010000010">
    <property type="protein sequence ID" value="NBD25151.1"/>
    <property type="molecule type" value="Genomic_DNA"/>
</dbReference>
<gene>
    <name evidence="5" type="ORF">GT019_14805</name>
</gene>
<comment type="similarity">
    <text evidence="1">Belongs to the leucine-binding protein family.</text>
</comment>
<dbReference type="Pfam" id="PF13458">
    <property type="entry name" value="Peripla_BP_6"/>
    <property type="match status" value="1"/>
</dbReference>
<feature type="domain" description="Leucine-binding protein" evidence="4">
    <location>
        <begin position="51"/>
        <end position="376"/>
    </location>
</feature>
<evidence type="ECO:0000256" key="2">
    <source>
        <dbReference type="ARBA" id="ARBA00022729"/>
    </source>
</evidence>
<dbReference type="InterPro" id="IPR028081">
    <property type="entry name" value="Leu-bd"/>
</dbReference>
<organism evidence="5 6">
    <name type="scientific">Paenibacillus glycinis</name>
    <dbReference type="NCBI Taxonomy" id="2697035"/>
    <lineage>
        <taxon>Bacteria</taxon>
        <taxon>Bacillati</taxon>
        <taxon>Bacillota</taxon>
        <taxon>Bacilli</taxon>
        <taxon>Bacillales</taxon>
        <taxon>Paenibacillaceae</taxon>
        <taxon>Paenibacillus</taxon>
    </lineage>
</organism>
<protein>
    <submittedName>
        <fullName evidence="5">ABC transporter substrate-binding protein</fullName>
    </submittedName>
</protein>